<feature type="domain" description="PpiC" evidence="2">
    <location>
        <begin position="152"/>
        <end position="248"/>
    </location>
</feature>
<protein>
    <recommendedName>
        <fullName evidence="2">PpiC domain-containing protein</fullName>
    </recommendedName>
</protein>
<dbReference type="PANTHER" id="PTHR47245">
    <property type="entry name" value="PEPTIDYLPROLYL ISOMERASE"/>
    <property type="match status" value="1"/>
</dbReference>
<dbReference type="GO" id="GO:0003755">
    <property type="term" value="F:peptidyl-prolyl cis-trans isomerase activity"/>
    <property type="evidence" value="ECO:0007669"/>
    <property type="project" value="UniProtKB-KW"/>
</dbReference>
<organism evidence="3 4">
    <name type="scientific">Geothermobacter hydrogeniphilus</name>
    <dbReference type="NCBI Taxonomy" id="1969733"/>
    <lineage>
        <taxon>Bacteria</taxon>
        <taxon>Pseudomonadati</taxon>
        <taxon>Thermodesulfobacteriota</taxon>
        <taxon>Desulfuromonadia</taxon>
        <taxon>Desulfuromonadales</taxon>
        <taxon>Geothermobacteraceae</taxon>
        <taxon>Geothermobacter</taxon>
    </lineage>
</organism>
<dbReference type="Pfam" id="PF00639">
    <property type="entry name" value="Rotamase"/>
    <property type="match status" value="1"/>
</dbReference>
<dbReference type="PROSITE" id="PS01096">
    <property type="entry name" value="PPIC_PPIASE_1"/>
    <property type="match status" value="1"/>
</dbReference>
<dbReference type="RefSeq" id="WP_103115628.1">
    <property type="nucleotide sequence ID" value="NZ_PPFX01000021.1"/>
</dbReference>
<evidence type="ECO:0000256" key="1">
    <source>
        <dbReference type="PROSITE-ProRule" id="PRU00278"/>
    </source>
</evidence>
<reference evidence="3 4" key="1">
    <citation type="journal article" date="2018" name="Genome Announc.">
        <title>Genome Sequence of Geothermobacter sp. HR-1 Iron Reducer from the Loihi Seamount.</title>
        <authorList>
            <person name="Smith H."/>
            <person name="Abuyen K."/>
            <person name="Tremblay J."/>
            <person name="Savalia P."/>
            <person name="Perez-Rodriguez I."/>
            <person name="Emerson D."/>
            <person name="Tully B."/>
            <person name="Amend J."/>
        </authorList>
    </citation>
    <scope>NUCLEOTIDE SEQUENCE [LARGE SCALE GENOMIC DNA]</scope>
    <source>
        <strain evidence="3 4">HR-1</strain>
    </source>
</reference>
<sequence>MSSTEQVVARVNGTPINRFDLDNAIQGYAMEQHRKTMDQLDADQLREAEDFALEKLVARELIFQEAMAGGFVADEQTIEEERQKIVANFPSEEEFATTLAKAGLDSESYRRMLRQDVTVNQFSEQQIMDLPEPDLDAVESFYREHPEQMIRRGRVRACHILVKAAAAERDQALEKIEQLRRQATADNFADLARRSSDCPSATGGGDLGYFRRGDMVAEFEQAAFSQPVGEVGAPVETQFGFHLIMVLDREEDQRMSLDEARPQIVRFLQGQAGAEKLRAWVEQLRDKAVIELNIAAD</sequence>
<dbReference type="InterPro" id="IPR027304">
    <property type="entry name" value="Trigger_fact/SurA_dom_sf"/>
</dbReference>
<dbReference type="PROSITE" id="PS50198">
    <property type="entry name" value="PPIC_PPIASE_2"/>
    <property type="match status" value="1"/>
</dbReference>
<dbReference type="SUPFAM" id="SSF109998">
    <property type="entry name" value="Triger factor/SurA peptide-binding domain-like"/>
    <property type="match status" value="1"/>
</dbReference>
<dbReference type="AlphaFoldDB" id="A0A2K2H9F0"/>
<dbReference type="PANTHER" id="PTHR47245:SF2">
    <property type="entry name" value="PEPTIDYL-PROLYL CIS-TRANS ISOMERASE HP_0175-RELATED"/>
    <property type="match status" value="1"/>
</dbReference>
<gene>
    <name evidence="3" type="ORF">C2E25_10135</name>
</gene>
<keyword evidence="1" id="KW-0413">Isomerase</keyword>
<evidence type="ECO:0000313" key="3">
    <source>
        <dbReference type="EMBL" id="PNU19897.1"/>
    </source>
</evidence>
<dbReference type="Proteomes" id="UP000236340">
    <property type="component" value="Unassembled WGS sequence"/>
</dbReference>
<dbReference type="InterPro" id="IPR000297">
    <property type="entry name" value="PPIase_PpiC"/>
</dbReference>
<keyword evidence="1" id="KW-0697">Rotamase</keyword>
<dbReference type="InterPro" id="IPR023058">
    <property type="entry name" value="PPIase_PpiC_CS"/>
</dbReference>
<dbReference type="Gene3D" id="1.10.4030.10">
    <property type="entry name" value="Porin chaperone SurA, peptide-binding domain"/>
    <property type="match status" value="1"/>
</dbReference>
<accession>A0A2K2H9F0</accession>
<dbReference type="OrthoDB" id="14196at2"/>
<dbReference type="Gene3D" id="3.10.50.40">
    <property type="match status" value="1"/>
</dbReference>
<proteinExistence type="predicted"/>
<dbReference type="Pfam" id="PF13624">
    <property type="entry name" value="SurA_N_3"/>
    <property type="match status" value="1"/>
</dbReference>
<dbReference type="EMBL" id="PPFX01000021">
    <property type="protein sequence ID" value="PNU19897.1"/>
    <property type="molecule type" value="Genomic_DNA"/>
</dbReference>
<dbReference type="InterPro" id="IPR050245">
    <property type="entry name" value="PrsA_foldase"/>
</dbReference>
<name>A0A2K2H9F0_9BACT</name>
<evidence type="ECO:0000313" key="4">
    <source>
        <dbReference type="Proteomes" id="UP000236340"/>
    </source>
</evidence>
<comment type="caution">
    <text evidence="3">The sequence shown here is derived from an EMBL/GenBank/DDBJ whole genome shotgun (WGS) entry which is preliminary data.</text>
</comment>
<evidence type="ECO:0000259" key="2">
    <source>
        <dbReference type="PROSITE" id="PS50198"/>
    </source>
</evidence>
<dbReference type="InterPro" id="IPR046357">
    <property type="entry name" value="PPIase_dom_sf"/>
</dbReference>
<dbReference type="SUPFAM" id="SSF54534">
    <property type="entry name" value="FKBP-like"/>
    <property type="match status" value="1"/>
</dbReference>